<dbReference type="PANTHER" id="PTHR31008:SF15">
    <property type="entry name" value="GPI-ANCHORED ADHESIN-LIKE PROTEIN"/>
    <property type="match status" value="1"/>
</dbReference>
<gene>
    <name evidence="3" type="primary">LOC110764792</name>
</gene>
<evidence type="ECO:0000313" key="3">
    <source>
        <dbReference type="RefSeq" id="XP_021823508.1"/>
    </source>
</evidence>
<dbReference type="PANTHER" id="PTHR31008">
    <property type="entry name" value="COP1-INTERACTING PROTEIN-RELATED"/>
    <property type="match status" value="1"/>
</dbReference>
<dbReference type="Proteomes" id="UP000515124">
    <property type="component" value="Unplaced"/>
</dbReference>
<keyword evidence="2" id="KW-1185">Reference proteome</keyword>
<reference evidence="3" key="1">
    <citation type="submission" date="2025-08" db="UniProtKB">
        <authorList>
            <consortium name="RefSeq"/>
        </authorList>
    </citation>
    <scope>IDENTIFICATION</scope>
</reference>
<organism evidence="2 3">
    <name type="scientific">Prunus avium</name>
    <name type="common">Cherry</name>
    <name type="synonym">Cerasus avium</name>
    <dbReference type="NCBI Taxonomy" id="42229"/>
    <lineage>
        <taxon>Eukaryota</taxon>
        <taxon>Viridiplantae</taxon>
        <taxon>Streptophyta</taxon>
        <taxon>Embryophyta</taxon>
        <taxon>Tracheophyta</taxon>
        <taxon>Spermatophyta</taxon>
        <taxon>Magnoliopsida</taxon>
        <taxon>eudicotyledons</taxon>
        <taxon>Gunneridae</taxon>
        <taxon>Pentapetalae</taxon>
        <taxon>rosids</taxon>
        <taxon>fabids</taxon>
        <taxon>Rosales</taxon>
        <taxon>Rosaceae</taxon>
        <taxon>Amygdaloideae</taxon>
        <taxon>Amygdaleae</taxon>
        <taxon>Prunus</taxon>
    </lineage>
</organism>
<evidence type="ECO:0000256" key="1">
    <source>
        <dbReference type="SAM" id="MobiDB-lite"/>
    </source>
</evidence>
<sequence length="161" mass="18080">MFGRKSRGIDNTGDWISATTSEGDDDTEDGRDPANRLSEDLRKSRMGFTQGPDDSFNESEFNEQVEALRSSIPAPPMNFKLREDHLSGSSLKGDSLLMFSCFVISFTFLSWLKGKGEVTLLEANPWITPIVHCTLLLQPRKQNFWCCSSNFLADEFEAVNS</sequence>
<dbReference type="GeneID" id="110764792"/>
<dbReference type="AlphaFoldDB" id="A0A6P5T8H4"/>
<name>A0A6P5T8H4_PRUAV</name>
<feature type="region of interest" description="Disordered" evidence="1">
    <location>
        <begin position="1"/>
        <end position="57"/>
    </location>
</feature>
<proteinExistence type="predicted"/>
<protein>
    <submittedName>
        <fullName evidence="3">Uncharacterized protein LOC110764792</fullName>
    </submittedName>
</protein>
<evidence type="ECO:0000313" key="2">
    <source>
        <dbReference type="Proteomes" id="UP000515124"/>
    </source>
</evidence>
<feature type="compositionally biased region" description="Basic and acidic residues" evidence="1">
    <location>
        <begin position="30"/>
        <end position="43"/>
    </location>
</feature>
<dbReference type="KEGG" id="pavi:110764792"/>
<dbReference type="RefSeq" id="XP_021823508.1">
    <property type="nucleotide sequence ID" value="XM_021967816.1"/>
</dbReference>
<accession>A0A6P5T8H4</accession>